<evidence type="ECO:0000313" key="9">
    <source>
        <dbReference type="Proteomes" id="UP000470771"/>
    </source>
</evidence>
<comment type="similarity">
    <text evidence="4">Belongs to the ABC transporter superfamily. ABCF family. YbiT subfamily.</text>
</comment>
<dbReference type="EMBL" id="WWNE01000004">
    <property type="protein sequence ID" value="NBG65251.1"/>
    <property type="molecule type" value="Genomic_DNA"/>
</dbReference>
<evidence type="ECO:0000256" key="4">
    <source>
        <dbReference type="ARBA" id="ARBA00061551"/>
    </source>
</evidence>
<dbReference type="SUPFAM" id="SSF52540">
    <property type="entry name" value="P-loop containing nucleoside triphosphate hydrolases"/>
    <property type="match status" value="2"/>
</dbReference>
<evidence type="ECO:0000259" key="7">
    <source>
        <dbReference type="PROSITE" id="PS50893"/>
    </source>
</evidence>
<feature type="domain" description="ABC transporter" evidence="7">
    <location>
        <begin position="2"/>
        <end position="260"/>
    </location>
</feature>
<dbReference type="PROSITE" id="PS50893">
    <property type="entry name" value="ABC_TRANSPORTER_2"/>
    <property type="match status" value="2"/>
</dbReference>
<dbReference type="PROSITE" id="PS00211">
    <property type="entry name" value="ABC_TRANSPORTER_1"/>
    <property type="match status" value="2"/>
</dbReference>
<dbReference type="CDD" id="cd03221">
    <property type="entry name" value="ABCF_EF-3"/>
    <property type="match status" value="2"/>
</dbReference>
<gene>
    <name evidence="8" type="ORF">GQN54_03935</name>
</gene>
<feature type="coiled-coil region" evidence="6">
    <location>
        <begin position="562"/>
        <end position="639"/>
    </location>
</feature>
<comment type="caution">
    <text evidence="8">The sequence shown here is derived from an EMBL/GenBank/DDBJ whole genome shotgun (WGS) entry which is preliminary data.</text>
</comment>
<evidence type="ECO:0000256" key="6">
    <source>
        <dbReference type="SAM" id="Coils"/>
    </source>
</evidence>
<reference evidence="8 9" key="1">
    <citation type="submission" date="2019-12" db="EMBL/GenBank/DDBJ databases">
        <authorList>
            <person name="Zhao J."/>
        </authorList>
    </citation>
    <scope>NUCLEOTIDE SEQUENCE [LARGE SCALE GENOMIC DNA]</scope>
    <source>
        <strain evidence="8 9">S-15</strain>
    </source>
</reference>
<dbReference type="InterPro" id="IPR037118">
    <property type="entry name" value="Val-tRNA_synth_C_sf"/>
</dbReference>
<dbReference type="InterPro" id="IPR027417">
    <property type="entry name" value="P-loop_NTPase"/>
</dbReference>
<name>A0A6N9NIA7_9FLAO</name>
<protein>
    <recommendedName>
        <fullName evidence="5">Probable ATP-binding protein YbiT</fullName>
    </recommendedName>
</protein>
<dbReference type="FunFam" id="3.40.50.300:FF:000070">
    <property type="entry name" value="Putative ABC transporter ATP-binding component"/>
    <property type="match status" value="1"/>
</dbReference>
<dbReference type="GO" id="GO:0005524">
    <property type="term" value="F:ATP binding"/>
    <property type="evidence" value="ECO:0007669"/>
    <property type="project" value="UniProtKB-KW"/>
</dbReference>
<dbReference type="Pfam" id="PF00005">
    <property type="entry name" value="ABC_tran"/>
    <property type="match status" value="2"/>
</dbReference>
<keyword evidence="3 8" id="KW-0067">ATP-binding</keyword>
<dbReference type="InterPro" id="IPR017871">
    <property type="entry name" value="ABC_transporter-like_CS"/>
</dbReference>
<dbReference type="AlphaFoldDB" id="A0A6N9NIA7"/>
<dbReference type="InterPro" id="IPR003439">
    <property type="entry name" value="ABC_transporter-like_ATP-bd"/>
</dbReference>
<evidence type="ECO:0000256" key="1">
    <source>
        <dbReference type="ARBA" id="ARBA00022737"/>
    </source>
</evidence>
<dbReference type="InterPro" id="IPR003593">
    <property type="entry name" value="AAA+_ATPase"/>
</dbReference>
<feature type="coiled-coil region" evidence="6">
    <location>
        <begin position="253"/>
        <end position="283"/>
    </location>
</feature>
<dbReference type="GO" id="GO:0016887">
    <property type="term" value="F:ATP hydrolysis activity"/>
    <property type="evidence" value="ECO:0007669"/>
    <property type="project" value="InterPro"/>
</dbReference>
<keyword evidence="9" id="KW-1185">Reference proteome</keyword>
<dbReference type="PANTHER" id="PTHR42855">
    <property type="entry name" value="ABC TRANSPORTER ATP-BINDING SUBUNIT"/>
    <property type="match status" value="1"/>
</dbReference>
<organism evidence="8 9">
    <name type="scientific">Acidiluteibacter ferrifornacis</name>
    <dbReference type="NCBI Taxonomy" id="2692424"/>
    <lineage>
        <taxon>Bacteria</taxon>
        <taxon>Pseudomonadati</taxon>
        <taxon>Bacteroidota</taxon>
        <taxon>Flavobacteriia</taxon>
        <taxon>Flavobacteriales</taxon>
        <taxon>Cryomorphaceae</taxon>
        <taxon>Acidiluteibacter</taxon>
    </lineage>
</organism>
<dbReference type="SMART" id="SM00382">
    <property type="entry name" value="AAA"/>
    <property type="match status" value="2"/>
</dbReference>
<keyword evidence="2" id="KW-0547">Nucleotide-binding</keyword>
<accession>A0A6N9NIA7</accession>
<evidence type="ECO:0000256" key="2">
    <source>
        <dbReference type="ARBA" id="ARBA00022741"/>
    </source>
</evidence>
<dbReference type="PANTHER" id="PTHR42855:SF2">
    <property type="entry name" value="DRUG RESISTANCE ABC TRANSPORTER,ATP-BINDING PROTEIN"/>
    <property type="match status" value="1"/>
</dbReference>
<keyword evidence="6" id="KW-0175">Coiled coil</keyword>
<sequence>MVGINKITLSFADRFLFNNVSFIINKQERIGLVGKNGAGKSTMLKILAGVQIPDSGNISTPSDFSLGYLPQDMEFEEGRTVWEETATVFDKLAHIQSKIDKINHQLVEREDYESDGYLKLLDDLTHLNEELILLDAGNVDALIEQILLGLGFKRSDFIRQTSEFSGGWRMRIELAKILLTNADLLLLDEPTNHLDIESIQWLEDFMKTYDGAIVLISHDRAFLDNVTNRTIEISIGKVYDYKAPYTKYVQLRKERREQEIAAYNNQQKQIKDTEEFIERFRSKATKAVQVQSRIKQLDKIERIEIDEEDTSAMRFYFPPAPRSGKVVVDIKDVGKAYGKRQIFDDVSLSIVRGEKVAFVGKNGEGKSTMVKLLVGLENYTGNITIGHNVELGYYAQNQSDILDGEKTLFQTIDDEAKGDMRTKVRGLLGSFLFSGEDVDKKVKVLSGGERARLAFCKLLLAPINLLILDEPTNHLDLRSKEILKEALIAYDGAMIVISHDRDFLQGLTEKVYEFKDGNVNQHIGDVYEFLRTRKVDSFTDIEKGVGSSKPTIREEQPKKDSNPNLFELKKELKRECKSLKNTIQNLEKNISKFEEISEKLNEKLHDPMFYKDKEYDKILKQWQENNSELELAMGKWEDAQEAYDKKTAELEKLG</sequence>
<evidence type="ECO:0000256" key="5">
    <source>
        <dbReference type="ARBA" id="ARBA00074044"/>
    </source>
</evidence>
<dbReference type="RefSeq" id="WP_160632206.1">
    <property type="nucleotide sequence ID" value="NZ_WWNE01000004.1"/>
</dbReference>
<feature type="domain" description="ABC transporter" evidence="7">
    <location>
        <begin position="328"/>
        <end position="541"/>
    </location>
</feature>
<dbReference type="InterPro" id="IPR051309">
    <property type="entry name" value="ABCF_ATPase"/>
</dbReference>
<dbReference type="InterPro" id="IPR032781">
    <property type="entry name" value="ABC_tran_Xtn"/>
</dbReference>
<dbReference type="Gene3D" id="1.10.287.380">
    <property type="entry name" value="Valyl-tRNA synthetase, C-terminal domain"/>
    <property type="match status" value="1"/>
</dbReference>
<keyword evidence="1" id="KW-0677">Repeat</keyword>
<dbReference type="Gene3D" id="3.40.50.300">
    <property type="entry name" value="P-loop containing nucleotide triphosphate hydrolases"/>
    <property type="match status" value="2"/>
</dbReference>
<dbReference type="FunFam" id="3.40.50.300:FF:000011">
    <property type="entry name" value="Putative ABC transporter ATP-binding component"/>
    <property type="match status" value="1"/>
</dbReference>
<dbReference type="Pfam" id="PF12848">
    <property type="entry name" value="ABC_tran_Xtn"/>
    <property type="match status" value="1"/>
</dbReference>
<proteinExistence type="inferred from homology"/>
<evidence type="ECO:0000256" key="3">
    <source>
        <dbReference type="ARBA" id="ARBA00022840"/>
    </source>
</evidence>
<dbReference type="Proteomes" id="UP000470771">
    <property type="component" value="Unassembled WGS sequence"/>
</dbReference>
<evidence type="ECO:0000313" key="8">
    <source>
        <dbReference type="EMBL" id="NBG65251.1"/>
    </source>
</evidence>